<gene>
    <name evidence="2" type="ORF">L227DRAFT_649602</name>
</gene>
<dbReference type="Proteomes" id="UP000313359">
    <property type="component" value="Unassembled WGS sequence"/>
</dbReference>
<keyword evidence="1" id="KW-0812">Transmembrane</keyword>
<evidence type="ECO:0000256" key="1">
    <source>
        <dbReference type="SAM" id="Phobius"/>
    </source>
</evidence>
<keyword evidence="1" id="KW-0472">Membrane</keyword>
<keyword evidence="3" id="KW-1185">Reference proteome</keyword>
<feature type="transmembrane region" description="Helical" evidence="1">
    <location>
        <begin position="24"/>
        <end position="45"/>
    </location>
</feature>
<keyword evidence="1" id="KW-1133">Transmembrane helix</keyword>
<proteinExistence type="predicted"/>
<name>A0A5C2SNY6_9APHY</name>
<evidence type="ECO:0000313" key="3">
    <source>
        <dbReference type="Proteomes" id="UP000313359"/>
    </source>
</evidence>
<sequence>MAPITPTNLSIATVPLPESKPNSAFIIGLAVLPAAFGVGNTIVVIRRKLKAKRRSVRHRGPRQSSRYMTPSRLLDLLGYLLLLRRSCLVQYAPRIASLFLLSMHFASPAQHSPPPAPSEKKSCFDIEATSIQEIAKTVPAPRVVVHPPAKELILVDSVGGIYSEGSVGDDNLVNSLPAMDMPTPASPCPDTNSPAFATPTVAVSLPHQQPATRFPLVSTSIEATPATEDDSRM</sequence>
<organism evidence="2 3">
    <name type="scientific">Lentinus tigrinus ALCF2SS1-6</name>
    <dbReference type="NCBI Taxonomy" id="1328759"/>
    <lineage>
        <taxon>Eukaryota</taxon>
        <taxon>Fungi</taxon>
        <taxon>Dikarya</taxon>
        <taxon>Basidiomycota</taxon>
        <taxon>Agaricomycotina</taxon>
        <taxon>Agaricomycetes</taxon>
        <taxon>Polyporales</taxon>
        <taxon>Polyporaceae</taxon>
        <taxon>Lentinus</taxon>
    </lineage>
</organism>
<evidence type="ECO:0000313" key="2">
    <source>
        <dbReference type="EMBL" id="RPD65523.1"/>
    </source>
</evidence>
<protein>
    <submittedName>
        <fullName evidence="2">Uncharacterized protein</fullName>
    </submittedName>
</protein>
<reference evidence="2" key="1">
    <citation type="journal article" date="2018" name="Genome Biol. Evol.">
        <title>Genomics and development of Lentinus tigrinus, a white-rot wood-decaying mushroom with dimorphic fruiting bodies.</title>
        <authorList>
            <person name="Wu B."/>
            <person name="Xu Z."/>
            <person name="Knudson A."/>
            <person name="Carlson A."/>
            <person name="Chen N."/>
            <person name="Kovaka S."/>
            <person name="LaButti K."/>
            <person name="Lipzen A."/>
            <person name="Pennachio C."/>
            <person name="Riley R."/>
            <person name="Schakwitz W."/>
            <person name="Umezawa K."/>
            <person name="Ohm R.A."/>
            <person name="Grigoriev I.V."/>
            <person name="Nagy L.G."/>
            <person name="Gibbons J."/>
            <person name="Hibbett D."/>
        </authorList>
    </citation>
    <scope>NUCLEOTIDE SEQUENCE [LARGE SCALE GENOMIC DNA]</scope>
    <source>
        <strain evidence="2">ALCF2SS1-6</strain>
    </source>
</reference>
<dbReference type="AlphaFoldDB" id="A0A5C2SNY6"/>
<accession>A0A5C2SNY6</accession>
<dbReference type="EMBL" id="ML122252">
    <property type="protein sequence ID" value="RPD65523.1"/>
    <property type="molecule type" value="Genomic_DNA"/>
</dbReference>